<feature type="compositionally biased region" description="Basic and acidic residues" evidence="1">
    <location>
        <begin position="181"/>
        <end position="190"/>
    </location>
</feature>
<name>A0A834NX34_VESPE</name>
<accession>A0A834NX34</accession>
<comment type="caution">
    <text evidence="2">The sequence shown here is derived from an EMBL/GenBank/DDBJ whole genome shotgun (WGS) entry which is preliminary data.</text>
</comment>
<protein>
    <submittedName>
        <fullName evidence="2">Uncharacterized protein</fullName>
    </submittedName>
</protein>
<evidence type="ECO:0000313" key="3">
    <source>
        <dbReference type="Proteomes" id="UP000600918"/>
    </source>
</evidence>
<feature type="region of interest" description="Disordered" evidence="1">
    <location>
        <begin position="11"/>
        <end position="35"/>
    </location>
</feature>
<dbReference type="AlphaFoldDB" id="A0A834NX34"/>
<keyword evidence="3" id="KW-1185">Reference proteome</keyword>
<feature type="compositionally biased region" description="Low complexity" evidence="1">
    <location>
        <begin position="192"/>
        <end position="213"/>
    </location>
</feature>
<organism evidence="2 3">
    <name type="scientific">Vespula pensylvanica</name>
    <name type="common">Western yellow jacket</name>
    <name type="synonym">Wasp</name>
    <dbReference type="NCBI Taxonomy" id="30213"/>
    <lineage>
        <taxon>Eukaryota</taxon>
        <taxon>Metazoa</taxon>
        <taxon>Ecdysozoa</taxon>
        <taxon>Arthropoda</taxon>
        <taxon>Hexapoda</taxon>
        <taxon>Insecta</taxon>
        <taxon>Pterygota</taxon>
        <taxon>Neoptera</taxon>
        <taxon>Endopterygota</taxon>
        <taxon>Hymenoptera</taxon>
        <taxon>Apocrita</taxon>
        <taxon>Aculeata</taxon>
        <taxon>Vespoidea</taxon>
        <taxon>Vespidae</taxon>
        <taxon>Vespinae</taxon>
        <taxon>Vespula</taxon>
    </lineage>
</organism>
<reference evidence="2" key="1">
    <citation type="journal article" date="2020" name="G3 (Bethesda)">
        <title>High-Quality Assemblies for Three Invasive Social Wasps from the &lt;i&gt;Vespula&lt;/i&gt; Genus.</title>
        <authorList>
            <person name="Harrop T.W.R."/>
            <person name="Guhlin J."/>
            <person name="McLaughlin G.M."/>
            <person name="Permina E."/>
            <person name="Stockwell P."/>
            <person name="Gilligan J."/>
            <person name="Le Lec M.F."/>
            <person name="Gruber M.A.M."/>
            <person name="Quinn O."/>
            <person name="Lovegrove M."/>
            <person name="Duncan E.J."/>
            <person name="Remnant E.J."/>
            <person name="Van Eeckhoven J."/>
            <person name="Graham B."/>
            <person name="Knapp R.A."/>
            <person name="Langford K.W."/>
            <person name="Kronenberg Z."/>
            <person name="Press M.O."/>
            <person name="Eacker S.M."/>
            <person name="Wilson-Rankin E.E."/>
            <person name="Purcell J."/>
            <person name="Lester P.J."/>
            <person name="Dearden P.K."/>
        </authorList>
    </citation>
    <scope>NUCLEOTIDE SEQUENCE</scope>
    <source>
        <strain evidence="2">Volc-1</strain>
    </source>
</reference>
<sequence length="254" mass="27221">MEEVEVVMVVEKEENEEEQSVGTLHSRGNKEAPGWLRKQKPETVLGFRAAEPRCNQLDVGGEVVSSMDAMKYSMEADKYRAAYMPPSTLAMSMYSDPKYLDSSPKSYLDRSYLDSAKAYFEQSKLYMDQKPSISDYNRPSYEPNKLYEESSPGSVTGGGGGGGGGSGAGGPTRSPAAESPDINKQHERTEQGSSSGSSTSTSSAASPGASLPTYYPGPVQASGLLGPQMGQYSGYQTAPAPGNESFRRPLTVIF</sequence>
<evidence type="ECO:0000313" key="2">
    <source>
        <dbReference type="EMBL" id="KAF7420178.1"/>
    </source>
</evidence>
<dbReference type="EMBL" id="JACSDY010000009">
    <property type="protein sequence ID" value="KAF7420178.1"/>
    <property type="molecule type" value="Genomic_DNA"/>
</dbReference>
<gene>
    <name evidence="2" type="ORF">H0235_010475</name>
</gene>
<proteinExistence type="predicted"/>
<feature type="region of interest" description="Disordered" evidence="1">
    <location>
        <begin position="131"/>
        <end position="254"/>
    </location>
</feature>
<evidence type="ECO:0000256" key="1">
    <source>
        <dbReference type="SAM" id="MobiDB-lite"/>
    </source>
</evidence>
<dbReference type="Proteomes" id="UP000600918">
    <property type="component" value="Unassembled WGS sequence"/>
</dbReference>
<feature type="compositionally biased region" description="Gly residues" evidence="1">
    <location>
        <begin position="155"/>
        <end position="170"/>
    </location>
</feature>